<dbReference type="RefSeq" id="WP_188748342.1">
    <property type="nucleotide sequence ID" value="NZ_BMIJ01000004.1"/>
</dbReference>
<comment type="caution">
    <text evidence="2">The sequence shown here is derived from an EMBL/GenBank/DDBJ whole genome shotgun (WGS) entry which is preliminary data.</text>
</comment>
<sequence>MKRLFFLVPGIESASKIVNELRDANIEEKQIYVVGKDHHLLEEAHLHEAGLAQSSDLIPALERGAILGGSAGLLAGVLAVTFPPAGLALGGGALLGLGLFGAGFGAWASAMIGVSAGTPQLDELAQEIESGQLLMMIDVSREREEEILQLIEGHHPEARIGNYELERRSDKG</sequence>
<dbReference type="Proteomes" id="UP000629025">
    <property type="component" value="Unassembled WGS sequence"/>
</dbReference>
<keyword evidence="1" id="KW-0812">Transmembrane</keyword>
<evidence type="ECO:0000313" key="2">
    <source>
        <dbReference type="EMBL" id="GGB96111.1"/>
    </source>
</evidence>
<accession>A0ABQ1KH41</accession>
<keyword evidence="1" id="KW-0472">Membrane</keyword>
<evidence type="ECO:0008006" key="4">
    <source>
        <dbReference type="Google" id="ProtNLM"/>
    </source>
</evidence>
<proteinExistence type="predicted"/>
<organism evidence="2 3">
    <name type="scientific">Marinobacterium zhoushanense</name>
    <dbReference type="NCBI Taxonomy" id="1679163"/>
    <lineage>
        <taxon>Bacteria</taxon>
        <taxon>Pseudomonadati</taxon>
        <taxon>Pseudomonadota</taxon>
        <taxon>Gammaproteobacteria</taxon>
        <taxon>Oceanospirillales</taxon>
        <taxon>Oceanospirillaceae</taxon>
        <taxon>Marinobacterium</taxon>
    </lineage>
</organism>
<evidence type="ECO:0000313" key="3">
    <source>
        <dbReference type="Proteomes" id="UP000629025"/>
    </source>
</evidence>
<keyword evidence="1" id="KW-1133">Transmembrane helix</keyword>
<evidence type="ECO:0000256" key="1">
    <source>
        <dbReference type="SAM" id="Phobius"/>
    </source>
</evidence>
<dbReference type="EMBL" id="BMIJ01000004">
    <property type="protein sequence ID" value="GGB96111.1"/>
    <property type="molecule type" value="Genomic_DNA"/>
</dbReference>
<keyword evidence="3" id="KW-1185">Reference proteome</keyword>
<name>A0ABQ1KH41_9GAMM</name>
<protein>
    <recommendedName>
        <fullName evidence="4">DUF1269 domain-containing protein</fullName>
    </recommendedName>
</protein>
<feature type="transmembrane region" description="Helical" evidence="1">
    <location>
        <begin position="88"/>
        <end position="108"/>
    </location>
</feature>
<reference evidence="3" key="1">
    <citation type="journal article" date="2019" name="Int. J. Syst. Evol. Microbiol.">
        <title>The Global Catalogue of Microorganisms (GCM) 10K type strain sequencing project: providing services to taxonomists for standard genome sequencing and annotation.</title>
        <authorList>
            <consortium name="The Broad Institute Genomics Platform"/>
            <consortium name="The Broad Institute Genome Sequencing Center for Infectious Disease"/>
            <person name="Wu L."/>
            <person name="Ma J."/>
        </authorList>
    </citation>
    <scope>NUCLEOTIDE SEQUENCE [LARGE SCALE GENOMIC DNA]</scope>
    <source>
        <strain evidence="3">CGMCC 1.15341</strain>
    </source>
</reference>
<gene>
    <name evidence="2" type="ORF">GCM10011352_22770</name>
</gene>